<feature type="coiled-coil region" evidence="9">
    <location>
        <begin position="161"/>
        <end position="195"/>
    </location>
</feature>
<comment type="catalytic activity">
    <reaction evidence="1">
        <text>ATP + protein L-histidine = ADP + protein N-phospho-L-histidine.</text>
        <dbReference type="EC" id="2.7.13.3"/>
    </reaction>
</comment>
<name>A0ABW8TJB1_9CLOT</name>
<dbReference type="InterPro" id="IPR036890">
    <property type="entry name" value="HATPase_C_sf"/>
</dbReference>
<evidence type="ECO:0000256" key="10">
    <source>
        <dbReference type="SAM" id="Phobius"/>
    </source>
</evidence>
<keyword evidence="13" id="KW-1185">Reference proteome</keyword>
<proteinExistence type="predicted"/>
<evidence type="ECO:0000313" key="12">
    <source>
        <dbReference type="EMBL" id="MFL0252609.1"/>
    </source>
</evidence>
<sequence>MIDFLSPKARLLAFKFGRVSALLIMFYEGLLVFHKDLRFALFTTALIMIAGINDFIRGEGFKQNKSIGYCLSFILSSILSVYFSCKIDGYGSDMYVITLVIDLIIFNEKIPAFLMVVNFISIVIPYKLKTNLSLQEIFFKYLNIIVVIFVIRSMFIEKMKTEKLNKELNDANLKLKEYSSKIEELTAQRERKRIAQELHDSIGHSLIALNMNLEYAENVVDIKPEKAKEVINKAHAISKNCIIKLREVVSVMKEDSSVNNLHEAINKLFQNFKSNEKYKFNLKMYDGIEEETGNIKSCIYKTVMEGITNGIKHGKAEEFNVEIEKSCDNILFKVSNNGLGCSNINKSNGMVGIEKRVTDLGGSVKFYCKNGTGFIIDAIIPAGRKEL</sequence>
<evidence type="ECO:0000256" key="1">
    <source>
        <dbReference type="ARBA" id="ARBA00000085"/>
    </source>
</evidence>
<dbReference type="GO" id="GO:0016301">
    <property type="term" value="F:kinase activity"/>
    <property type="evidence" value="ECO:0007669"/>
    <property type="project" value="UniProtKB-KW"/>
</dbReference>
<keyword evidence="5" id="KW-0547">Nucleotide-binding</keyword>
<accession>A0ABW8TJB1</accession>
<feature type="transmembrane region" description="Helical" evidence="10">
    <location>
        <begin position="39"/>
        <end position="56"/>
    </location>
</feature>
<comment type="caution">
    <text evidence="12">The sequence shown here is derived from an EMBL/GenBank/DDBJ whole genome shotgun (WGS) entry which is preliminary data.</text>
</comment>
<dbReference type="Gene3D" id="3.30.565.10">
    <property type="entry name" value="Histidine kinase-like ATPase, C-terminal domain"/>
    <property type="match status" value="1"/>
</dbReference>
<evidence type="ECO:0000256" key="9">
    <source>
        <dbReference type="SAM" id="Coils"/>
    </source>
</evidence>
<reference evidence="12 13" key="1">
    <citation type="submission" date="2024-11" db="EMBL/GenBank/DDBJ databases">
        <authorList>
            <person name="Heng Y.C."/>
            <person name="Lim A.C.H."/>
            <person name="Lee J.K.Y."/>
            <person name="Kittelmann S."/>
        </authorList>
    </citation>
    <scope>NUCLEOTIDE SEQUENCE [LARGE SCALE GENOMIC DNA]</scope>
    <source>
        <strain evidence="12 13">WILCCON 0114</strain>
    </source>
</reference>
<protein>
    <recommendedName>
        <fullName evidence="2">histidine kinase</fullName>
        <ecNumber evidence="2">2.7.13.3</ecNumber>
    </recommendedName>
</protein>
<keyword evidence="3" id="KW-0597">Phosphoprotein</keyword>
<keyword evidence="9" id="KW-0175">Coiled coil</keyword>
<dbReference type="PANTHER" id="PTHR24421">
    <property type="entry name" value="NITRATE/NITRITE SENSOR PROTEIN NARX-RELATED"/>
    <property type="match status" value="1"/>
</dbReference>
<dbReference type="InterPro" id="IPR050482">
    <property type="entry name" value="Sensor_HK_TwoCompSys"/>
</dbReference>
<dbReference type="EC" id="2.7.13.3" evidence="2"/>
<feature type="transmembrane region" description="Helical" evidence="10">
    <location>
        <begin position="138"/>
        <end position="156"/>
    </location>
</feature>
<evidence type="ECO:0000256" key="2">
    <source>
        <dbReference type="ARBA" id="ARBA00012438"/>
    </source>
</evidence>
<feature type="transmembrane region" description="Helical" evidence="10">
    <location>
        <begin position="68"/>
        <end position="84"/>
    </location>
</feature>
<keyword evidence="4" id="KW-0808">Transferase</keyword>
<keyword evidence="8" id="KW-0902">Two-component regulatory system</keyword>
<keyword evidence="7" id="KW-0067">ATP-binding</keyword>
<evidence type="ECO:0000256" key="4">
    <source>
        <dbReference type="ARBA" id="ARBA00022679"/>
    </source>
</evidence>
<dbReference type="Pfam" id="PF07730">
    <property type="entry name" value="HisKA_3"/>
    <property type="match status" value="1"/>
</dbReference>
<evidence type="ECO:0000256" key="7">
    <source>
        <dbReference type="ARBA" id="ARBA00022840"/>
    </source>
</evidence>
<dbReference type="Gene3D" id="1.20.5.1930">
    <property type="match status" value="1"/>
</dbReference>
<evidence type="ECO:0000259" key="11">
    <source>
        <dbReference type="Pfam" id="PF07730"/>
    </source>
</evidence>
<organism evidence="12 13">
    <name type="scientific">Clostridium neuense</name>
    <dbReference type="NCBI Taxonomy" id="1728934"/>
    <lineage>
        <taxon>Bacteria</taxon>
        <taxon>Bacillati</taxon>
        <taxon>Bacillota</taxon>
        <taxon>Clostridia</taxon>
        <taxon>Eubacteriales</taxon>
        <taxon>Clostridiaceae</taxon>
        <taxon>Clostridium</taxon>
    </lineage>
</organism>
<dbReference type="PANTHER" id="PTHR24421:SF10">
    <property type="entry name" value="NITRATE_NITRITE SENSOR PROTEIN NARQ"/>
    <property type="match status" value="1"/>
</dbReference>
<evidence type="ECO:0000256" key="6">
    <source>
        <dbReference type="ARBA" id="ARBA00022777"/>
    </source>
</evidence>
<dbReference type="SUPFAM" id="SSF55874">
    <property type="entry name" value="ATPase domain of HSP90 chaperone/DNA topoisomerase II/histidine kinase"/>
    <property type="match status" value="1"/>
</dbReference>
<dbReference type="Proteomes" id="UP001623592">
    <property type="component" value="Unassembled WGS sequence"/>
</dbReference>
<keyword evidence="6 12" id="KW-0418">Kinase</keyword>
<evidence type="ECO:0000256" key="3">
    <source>
        <dbReference type="ARBA" id="ARBA00022553"/>
    </source>
</evidence>
<dbReference type="RefSeq" id="WP_406789267.1">
    <property type="nucleotide sequence ID" value="NZ_JBJIAA010000019.1"/>
</dbReference>
<evidence type="ECO:0000256" key="8">
    <source>
        <dbReference type="ARBA" id="ARBA00023012"/>
    </source>
</evidence>
<keyword evidence="10" id="KW-1133">Transmembrane helix</keyword>
<gene>
    <name evidence="12" type="ORF">ACJDT4_19530</name>
</gene>
<keyword evidence="10" id="KW-0472">Membrane</keyword>
<evidence type="ECO:0000313" key="13">
    <source>
        <dbReference type="Proteomes" id="UP001623592"/>
    </source>
</evidence>
<dbReference type="EMBL" id="JBJIAA010000019">
    <property type="protein sequence ID" value="MFL0252609.1"/>
    <property type="molecule type" value="Genomic_DNA"/>
</dbReference>
<dbReference type="InterPro" id="IPR011712">
    <property type="entry name" value="Sig_transdc_His_kin_sub3_dim/P"/>
</dbReference>
<feature type="transmembrane region" description="Helical" evidence="10">
    <location>
        <begin position="12"/>
        <end position="33"/>
    </location>
</feature>
<evidence type="ECO:0000256" key="5">
    <source>
        <dbReference type="ARBA" id="ARBA00022741"/>
    </source>
</evidence>
<feature type="domain" description="Signal transduction histidine kinase subgroup 3 dimerisation and phosphoacceptor" evidence="11">
    <location>
        <begin position="190"/>
        <end position="255"/>
    </location>
</feature>
<feature type="transmembrane region" description="Helical" evidence="10">
    <location>
        <begin position="104"/>
        <end position="126"/>
    </location>
</feature>
<keyword evidence="10" id="KW-0812">Transmembrane</keyword>